<dbReference type="Pfam" id="PF00254">
    <property type="entry name" value="FKBP_C"/>
    <property type="match status" value="1"/>
</dbReference>
<dbReference type="PROSITE" id="PS50059">
    <property type="entry name" value="FKBP_PPIASE"/>
    <property type="match status" value="1"/>
</dbReference>
<dbReference type="Proteomes" id="UP000468650">
    <property type="component" value="Unassembled WGS sequence"/>
</dbReference>
<evidence type="ECO:0000256" key="4">
    <source>
        <dbReference type="RuleBase" id="RU003915"/>
    </source>
</evidence>
<reference evidence="6 7" key="1">
    <citation type="submission" date="2019-09" db="EMBL/GenBank/DDBJ databases">
        <title>Genomes of family Cryomorphaceae.</title>
        <authorList>
            <person name="Bowman J.P."/>
        </authorList>
    </citation>
    <scope>NUCLEOTIDE SEQUENCE [LARGE SCALE GENOMIC DNA]</scope>
    <source>
        <strain evidence="6 7">LMG 25704</strain>
    </source>
</reference>
<keyword evidence="2 3" id="KW-0697">Rotamase</keyword>
<dbReference type="AlphaFoldDB" id="A0A6N6RK29"/>
<proteinExistence type="inferred from homology"/>
<dbReference type="Gene3D" id="3.10.50.40">
    <property type="match status" value="1"/>
</dbReference>
<comment type="catalytic activity">
    <reaction evidence="1 3 4">
        <text>[protein]-peptidylproline (omega=180) = [protein]-peptidylproline (omega=0)</text>
        <dbReference type="Rhea" id="RHEA:16237"/>
        <dbReference type="Rhea" id="RHEA-COMP:10747"/>
        <dbReference type="Rhea" id="RHEA-COMP:10748"/>
        <dbReference type="ChEBI" id="CHEBI:83833"/>
        <dbReference type="ChEBI" id="CHEBI:83834"/>
        <dbReference type="EC" id="5.2.1.8"/>
    </reaction>
</comment>
<gene>
    <name evidence="6" type="ORF">F8C67_00055</name>
</gene>
<protein>
    <recommendedName>
        <fullName evidence="4">Peptidyl-prolyl cis-trans isomerase</fullName>
        <ecNumber evidence="4">5.2.1.8</ecNumber>
    </recommendedName>
</protein>
<dbReference type="RefSeq" id="WP_151665739.1">
    <property type="nucleotide sequence ID" value="NZ_WBVO01000001.1"/>
</dbReference>
<evidence type="ECO:0000313" key="6">
    <source>
        <dbReference type="EMBL" id="KAB2814158.1"/>
    </source>
</evidence>
<dbReference type="PROSITE" id="PS51257">
    <property type="entry name" value="PROKAR_LIPOPROTEIN"/>
    <property type="match status" value="1"/>
</dbReference>
<dbReference type="EMBL" id="WBVO01000001">
    <property type="protein sequence ID" value="KAB2814158.1"/>
    <property type="molecule type" value="Genomic_DNA"/>
</dbReference>
<name>A0A6N6RK29_9FLAO</name>
<comment type="caution">
    <text evidence="6">The sequence shown here is derived from an EMBL/GenBank/DDBJ whole genome shotgun (WGS) entry which is preliminary data.</text>
</comment>
<keyword evidence="7" id="KW-1185">Reference proteome</keyword>
<comment type="similarity">
    <text evidence="4">Belongs to the FKBP-type PPIase family.</text>
</comment>
<keyword evidence="3 4" id="KW-0413">Isomerase</keyword>
<evidence type="ECO:0000256" key="1">
    <source>
        <dbReference type="ARBA" id="ARBA00000971"/>
    </source>
</evidence>
<sequence>MRLFLFAFLGLMMSCQSTQEKGRTGNQSDQLSPSERRELLIEQNLGRVQEEKAQIETYIDSSGIAWEETGTGLRFVIVERGEEAQIAESDIVQLNYNLRLLDGTELASSKEDGLYTVRANKDNNAVIGLHEALMNLHRGDSAIVLIPSHLAFGIAGEGNVPPMSSVLYYMRILK</sequence>
<dbReference type="InterPro" id="IPR001179">
    <property type="entry name" value="PPIase_FKBP_dom"/>
</dbReference>
<accession>A0A6N6RK29</accession>
<dbReference type="OrthoDB" id="1093155at2"/>
<feature type="domain" description="PPIase FKBP-type" evidence="5">
    <location>
        <begin position="89"/>
        <end position="174"/>
    </location>
</feature>
<dbReference type="EC" id="5.2.1.8" evidence="4"/>
<dbReference type="GO" id="GO:0003755">
    <property type="term" value="F:peptidyl-prolyl cis-trans isomerase activity"/>
    <property type="evidence" value="ECO:0007669"/>
    <property type="project" value="UniProtKB-UniRule"/>
</dbReference>
<evidence type="ECO:0000256" key="2">
    <source>
        <dbReference type="ARBA" id="ARBA00023110"/>
    </source>
</evidence>
<dbReference type="SUPFAM" id="SSF54534">
    <property type="entry name" value="FKBP-like"/>
    <property type="match status" value="1"/>
</dbReference>
<dbReference type="InterPro" id="IPR046357">
    <property type="entry name" value="PPIase_dom_sf"/>
</dbReference>
<evidence type="ECO:0000313" key="7">
    <source>
        <dbReference type="Proteomes" id="UP000468650"/>
    </source>
</evidence>
<evidence type="ECO:0000256" key="3">
    <source>
        <dbReference type="PROSITE-ProRule" id="PRU00277"/>
    </source>
</evidence>
<evidence type="ECO:0000259" key="5">
    <source>
        <dbReference type="PROSITE" id="PS50059"/>
    </source>
</evidence>
<organism evidence="6 7">
    <name type="scientific">Phaeocystidibacter luteus</name>
    <dbReference type="NCBI Taxonomy" id="911197"/>
    <lineage>
        <taxon>Bacteria</taxon>
        <taxon>Pseudomonadati</taxon>
        <taxon>Bacteroidota</taxon>
        <taxon>Flavobacteriia</taxon>
        <taxon>Flavobacteriales</taxon>
        <taxon>Phaeocystidibacteraceae</taxon>
        <taxon>Phaeocystidibacter</taxon>
    </lineage>
</organism>